<reference evidence="2 3" key="1">
    <citation type="submission" date="2015-02" db="EMBL/GenBank/DDBJ databases">
        <title>Single-cell genomics of uncultivated deep-branching MTB reveals a conserved set of magnetosome genes.</title>
        <authorList>
            <person name="Kolinko S."/>
            <person name="Richter M."/>
            <person name="Glockner F.O."/>
            <person name="Brachmann A."/>
            <person name="Schuler D."/>
        </authorList>
    </citation>
    <scope>NUCLEOTIDE SEQUENCE [LARGE SCALE GENOMIC DNA]</scope>
    <source>
        <strain evidence="2">TM-1</strain>
    </source>
</reference>
<name>A0A0F3GNU0_9BACT</name>
<proteinExistence type="predicted"/>
<dbReference type="AlphaFoldDB" id="A0A0F3GNU0"/>
<evidence type="ECO:0000313" key="3">
    <source>
        <dbReference type="Proteomes" id="UP000033423"/>
    </source>
</evidence>
<keyword evidence="3" id="KW-1185">Reference proteome</keyword>
<feature type="region of interest" description="Disordered" evidence="1">
    <location>
        <begin position="186"/>
        <end position="209"/>
    </location>
</feature>
<dbReference type="Pfam" id="PF16258">
    <property type="entry name" value="DUF4912"/>
    <property type="match status" value="1"/>
</dbReference>
<evidence type="ECO:0008006" key="4">
    <source>
        <dbReference type="Google" id="ProtNLM"/>
    </source>
</evidence>
<dbReference type="Proteomes" id="UP000033423">
    <property type="component" value="Unassembled WGS sequence"/>
</dbReference>
<accession>A0A0F3GNU0</accession>
<dbReference type="EMBL" id="LACI01001820">
    <property type="protein sequence ID" value="KJU83605.1"/>
    <property type="molecule type" value="Genomic_DNA"/>
</dbReference>
<evidence type="ECO:0000313" key="2">
    <source>
        <dbReference type="EMBL" id="KJU83605.1"/>
    </source>
</evidence>
<dbReference type="InterPro" id="IPR032585">
    <property type="entry name" value="DUF4912"/>
</dbReference>
<sequence>MENTLKGDSMETDMTTNTLGERIKTDDVHGITYLISDMAKYPINEEYEVPPKYDIDTIVALPVNENKIFVYWELTQRLLSDKLQDPAASYFTVKVYEINAGQKKGDKEKEIWSLTTEGPLNSVYIPCDNAFRPMVVAIGADRDGTFVELLRSNHLNVPSFKVLGLKEEFWSKGVMVIEEEKVADAPKDVSKDAPTDTRADASTDTPEFKETSDIFEKEMDIVSQLLEIRFKDTASIEVILELIESLKQLSGDDKTMLDLIKRFFETRVEDIRLLSLFLEFIKFISQKNKGKESGSVRDDKESGSVSLKDYFEKLKDAAGMPGSSEMSSSERS</sequence>
<comment type="caution">
    <text evidence="2">The sequence shown here is derived from an EMBL/GenBank/DDBJ whole genome shotgun (WGS) entry which is preliminary data.</text>
</comment>
<dbReference type="PATRIC" id="fig|29290.4.peg.5548"/>
<organism evidence="2 3">
    <name type="scientific">Candidatus Magnetobacterium bavaricum</name>
    <dbReference type="NCBI Taxonomy" id="29290"/>
    <lineage>
        <taxon>Bacteria</taxon>
        <taxon>Pseudomonadati</taxon>
        <taxon>Nitrospirota</taxon>
        <taxon>Thermodesulfovibrionia</taxon>
        <taxon>Thermodesulfovibrionales</taxon>
        <taxon>Candidatus Magnetobacteriaceae</taxon>
        <taxon>Candidatus Magnetobacterium</taxon>
    </lineage>
</organism>
<gene>
    <name evidence="2" type="ORF">MBAV_004201</name>
</gene>
<protein>
    <recommendedName>
        <fullName evidence="4">DUF4912 domain-containing protein</fullName>
    </recommendedName>
</protein>
<evidence type="ECO:0000256" key="1">
    <source>
        <dbReference type="SAM" id="MobiDB-lite"/>
    </source>
</evidence>